<evidence type="ECO:0008006" key="3">
    <source>
        <dbReference type="Google" id="ProtNLM"/>
    </source>
</evidence>
<sequence>MDSKAITFHETYAIDTYFKPKKRLKPNAPVVQYDNSQTSDFYSLPFNLIQECLSYVGKGNYIYVASTSKLLRRVYRKQFKNSTSTSIENIIATPSSFSVFSPLMKENDIVKKKESNLYIYNFGISVLKKSIRELKRFVVDWVAAEASHMLTESVWGFVLRDNLSVDVLDLFSLEVLGLFDYNIRTRSSRLSELTRAAMRKEDRDVLKYLYSKYEIVLQPVEMSGVIASIVWHSDEPLQFIKFLHEELNIPFLSQKWTDEAVWTGKLELLQYLVEERCPIDVERSIKNATSRIIDMRRFHFVYNREILSYLEQMQHAQNSTVSS</sequence>
<keyword evidence="2" id="KW-1185">Reference proteome</keyword>
<comment type="caution">
    <text evidence="1">The sequence shown here is derived from an EMBL/GenBank/DDBJ whole genome shotgun (WGS) entry which is preliminary data.</text>
</comment>
<dbReference type="Proteomes" id="UP001054902">
    <property type="component" value="Unassembled WGS sequence"/>
</dbReference>
<dbReference type="EMBL" id="BLLK01000047">
    <property type="protein sequence ID" value="GFH54779.1"/>
    <property type="molecule type" value="Genomic_DNA"/>
</dbReference>
<evidence type="ECO:0000313" key="2">
    <source>
        <dbReference type="Proteomes" id="UP001054902"/>
    </source>
</evidence>
<accession>A0AAD3D287</accession>
<organism evidence="1 2">
    <name type="scientific">Chaetoceros tenuissimus</name>
    <dbReference type="NCBI Taxonomy" id="426638"/>
    <lineage>
        <taxon>Eukaryota</taxon>
        <taxon>Sar</taxon>
        <taxon>Stramenopiles</taxon>
        <taxon>Ochrophyta</taxon>
        <taxon>Bacillariophyta</taxon>
        <taxon>Coscinodiscophyceae</taxon>
        <taxon>Chaetocerotophycidae</taxon>
        <taxon>Chaetocerotales</taxon>
        <taxon>Chaetocerotaceae</taxon>
        <taxon>Chaetoceros</taxon>
    </lineage>
</organism>
<proteinExistence type="predicted"/>
<evidence type="ECO:0000313" key="1">
    <source>
        <dbReference type="EMBL" id="GFH54779.1"/>
    </source>
</evidence>
<gene>
    <name evidence="1" type="ORF">CTEN210_11255</name>
</gene>
<reference evidence="1 2" key="1">
    <citation type="journal article" date="2021" name="Sci. Rep.">
        <title>The genome of the diatom Chaetoceros tenuissimus carries an ancient integrated fragment of an extant virus.</title>
        <authorList>
            <person name="Hongo Y."/>
            <person name="Kimura K."/>
            <person name="Takaki Y."/>
            <person name="Yoshida Y."/>
            <person name="Baba S."/>
            <person name="Kobayashi G."/>
            <person name="Nagasaki K."/>
            <person name="Hano T."/>
            <person name="Tomaru Y."/>
        </authorList>
    </citation>
    <scope>NUCLEOTIDE SEQUENCE [LARGE SCALE GENOMIC DNA]</scope>
    <source>
        <strain evidence="1 2">NIES-3715</strain>
    </source>
</reference>
<name>A0AAD3D287_9STRA</name>
<protein>
    <recommendedName>
        <fullName evidence="3">F-box domain-containing protein</fullName>
    </recommendedName>
</protein>
<dbReference type="AlphaFoldDB" id="A0AAD3D287"/>